<sequence length="349" mass="37298">MTTTVNALQTTAADAGFERAQIERRDLRPDDVRIDIAYAGICHSDIHTAREEWGTTQFPLTPGHEIVGTVSEVGDQVTDHKVGDIVGVGCFVDSCMECEACKDGEEQYCTNPGVVQTYGQEDYYGEVTKGGYSQQVVVRDHFAVKIPDGMDLAATTPLLCAGITTYHPLKALGVKQGSKVGVIGLGGLGHVAVKIAAAMGADVTVLSRTEAKKEDGLRFGAKEYLATEDESVFTDHAGEFEVILNTVGSGIPLDSFMGLLGRGGVMHNLGAPEDKLSITAFSILPNRRSLSGSMVGGLPETQEMLDFCAEHGITAEIELIDADKVDEYYDKVVEGSVRYRAVIDTASLA</sequence>
<protein>
    <recommendedName>
        <fullName evidence="5">alcohol dehydrogenase (NADP(+))</fullName>
        <ecNumber evidence="5">1.1.1.2</ecNumber>
    </recommendedName>
</protein>
<dbReference type="EMBL" id="BMKQ01000001">
    <property type="protein sequence ID" value="GGF41443.1"/>
    <property type="molecule type" value="Genomic_DNA"/>
</dbReference>
<dbReference type="PROSITE" id="PS00059">
    <property type="entry name" value="ADH_ZINC"/>
    <property type="match status" value="1"/>
</dbReference>
<evidence type="ECO:0000256" key="6">
    <source>
        <dbReference type="ARBA" id="ARBA00048262"/>
    </source>
</evidence>
<dbReference type="CDD" id="cd05283">
    <property type="entry name" value="CAD1"/>
    <property type="match status" value="1"/>
</dbReference>
<organism evidence="9 10">
    <name type="scientific">Marmoricola endophyticus</name>
    <dbReference type="NCBI Taxonomy" id="2040280"/>
    <lineage>
        <taxon>Bacteria</taxon>
        <taxon>Bacillati</taxon>
        <taxon>Actinomycetota</taxon>
        <taxon>Actinomycetes</taxon>
        <taxon>Propionibacteriales</taxon>
        <taxon>Nocardioidaceae</taxon>
        <taxon>Marmoricola</taxon>
    </lineage>
</organism>
<dbReference type="GO" id="GO:0008270">
    <property type="term" value="F:zinc ion binding"/>
    <property type="evidence" value="ECO:0007669"/>
    <property type="project" value="InterPro"/>
</dbReference>
<dbReference type="Gene3D" id="3.90.180.10">
    <property type="entry name" value="Medium-chain alcohol dehydrogenases, catalytic domain"/>
    <property type="match status" value="1"/>
</dbReference>
<gene>
    <name evidence="9" type="primary">adh</name>
    <name evidence="9" type="ORF">GCM10011519_14050</name>
</gene>
<keyword evidence="10" id="KW-1185">Reference proteome</keyword>
<dbReference type="Pfam" id="PF08240">
    <property type="entry name" value="ADH_N"/>
    <property type="match status" value="1"/>
</dbReference>
<reference evidence="9" key="1">
    <citation type="journal article" date="2014" name="Int. J. Syst. Evol. Microbiol.">
        <title>Complete genome sequence of Corynebacterium casei LMG S-19264T (=DSM 44701T), isolated from a smear-ripened cheese.</title>
        <authorList>
            <consortium name="US DOE Joint Genome Institute (JGI-PGF)"/>
            <person name="Walter F."/>
            <person name="Albersmeier A."/>
            <person name="Kalinowski J."/>
            <person name="Ruckert C."/>
        </authorList>
    </citation>
    <scope>NUCLEOTIDE SEQUENCE</scope>
    <source>
        <strain evidence="9">CGMCC 1.16067</strain>
    </source>
</reference>
<dbReference type="Gene3D" id="3.40.50.720">
    <property type="entry name" value="NAD(P)-binding Rossmann-like Domain"/>
    <property type="match status" value="1"/>
</dbReference>
<dbReference type="FunFam" id="3.40.50.720:FF:000022">
    <property type="entry name" value="Cinnamyl alcohol dehydrogenase"/>
    <property type="match status" value="1"/>
</dbReference>
<dbReference type="PANTHER" id="PTHR42683">
    <property type="entry name" value="ALDEHYDE REDUCTASE"/>
    <property type="match status" value="1"/>
</dbReference>
<evidence type="ECO:0000256" key="1">
    <source>
        <dbReference type="ARBA" id="ARBA00001947"/>
    </source>
</evidence>
<comment type="catalytic activity">
    <reaction evidence="6">
        <text>a primary alcohol + NADP(+) = an aldehyde + NADPH + H(+)</text>
        <dbReference type="Rhea" id="RHEA:15937"/>
        <dbReference type="ChEBI" id="CHEBI:15378"/>
        <dbReference type="ChEBI" id="CHEBI:15734"/>
        <dbReference type="ChEBI" id="CHEBI:17478"/>
        <dbReference type="ChEBI" id="CHEBI:57783"/>
        <dbReference type="ChEBI" id="CHEBI:58349"/>
        <dbReference type="EC" id="1.1.1.2"/>
    </reaction>
</comment>
<dbReference type="InterPro" id="IPR002328">
    <property type="entry name" value="ADH_Zn_CS"/>
</dbReference>
<feature type="domain" description="Enoyl reductase (ER)" evidence="8">
    <location>
        <begin position="6"/>
        <end position="343"/>
    </location>
</feature>
<accession>A0A917F3H3</accession>
<dbReference type="InterPro" id="IPR013154">
    <property type="entry name" value="ADH-like_N"/>
</dbReference>
<evidence type="ECO:0000256" key="2">
    <source>
        <dbReference type="ARBA" id="ARBA00022723"/>
    </source>
</evidence>
<keyword evidence="3 7" id="KW-0862">Zinc</keyword>
<dbReference type="InterPro" id="IPR011032">
    <property type="entry name" value="GroES-like_sf"/>
</dbReference>
<dbReference type="SUPFAM" id="SSF50129">
    <property type="entry name" value="GroES-like"/>
    <property type="match status" value="1"/>
</dbReference>
<dbReference type="Pfam" id="PF00107">
    <property type="entry name" value="ADH_zinc_N"/>
    <property type="match status" value="1"/>
</dbReference>
<evidence type="ECO:0000256" key="3">
    <source>
        <dbReference type="ARBA" id="ARBA00022833"/>
    </source>
</evidence>
<comment type="cofactor">
    <cofactor evidence="1 7">
        <name>Zn(2+)</name>
        <dbReference type="ChEBI" id="CHEBI:29105"/>
    </cofactor>
</comment>
<name>A0A917F3H3_9ACTN</name>
<evidence type="ECO:0000256" key="7">
    <source>
        <dbReference type="RuleBase" id="RU361277"/>
    </source>
</evidence>
<comment type="caution">
    <text evidence="9">The sequence shown here is derived from an EMBL/GenBank/DDBJ whole genome shotgun (WGS) entry which is preliminary data.</text>
</comment>
<dbReference type="AlphaFoldDB" id="A0A917F3H3"/>
<keyword evidence="2 7" id="KW-0479">Metal-binding</keyword>
<keyword evidence="4" id="KW-0560">Oxidoreductase</keyword>
<dbReference type="Proteomes" id="UP000649179">
    <property type="component" value="Unassembled WGS sequence"/>
</dbReference>
<dbReference type="RefSeq" id="WP_188779136.1">
    <property type="nucleotide sequence ID" value="NZ_BMKQ01000001.1"/>
</dbReference>
<evidence type="ECO:0000313" key="9">
    <source>
        <dbReference type="EMBL" id="GGF41443.1"/>
    </source>
</evidence>
<dbReference type="EC" id="1.1.1.2" evidence="5"/>
<dbReference type="InterPro" id="IPR036291">
    <property type="entry name" value="NAD(P)-bd_dom_sf"/>
</dbReference>
<evidence type="ECO:0000259" key="8">
    <source>
        <dbReference type="SMART" id="SM00829"/>
    </source>
</evidence>
<dbReference type="SMART" id="SM00829">
    <property type="entry name" value="PKS_ER"/>
    <property type="match status" value="1"/>
</dbReference>
<dbReference type="SUPFAM" id="SSF51735">
    <property type="entry name" value="NAD(P)-binding Rossmann-fold domains"/>
    <property type="match status" value="1"/>
</dbReference>
<evidence type="ECO:0000256" key="4">
    <source>
        <dbReference type="ARBA" id="ARBA00023002"/>
    </source>
</evidence>
<proteinExistence type="inferred from homology"/>
<dbReference type="InterPro" id="IPR020843">
    <property type="entry name" value="ER"/>
</dbReference>
<comment type="similarity">
    <text evidence="7">Belongs to the zinc-containing alcohol dehydrogenase family.</text>
</comment>
<evidence type="ECO:0000313" key="10">
    <source>
        <dbReference type="Proteomes" id="UP000649179"/>
    </source>
</evidence>
<dbReference type="GO" id="GO:0008106">
    <property type="term" value="F:alcohol dehydrogenase (NADP+) activity"/>
    <property type="evidence" value="ECO:0007669"/>
    <property type="project" value="UniProtKB-EC"/>
</dbReference>
<reference evidence="9" key="2">
    <citation type="submission" date="2020-09" db="EMBL/GenBank/DDBJ databases">
        <authorList>
            <person name="Sun Q."/>
            <person name="Zhou Y."/>
        </authorList>
    </citation>
    <scope>NUCLEOTIDE SEQUENCE</scope>
    <source>
        <strain evidence="9">CGMCC 1.16067</strain>
    </source>
</reference>
<dbReference type="InterPro" id="IPR047109">
    <property type="entry name" value="CAD-like"/>
</dbReference>
<evidence type="ECO:0000256" key="5">
    <source>
        <dbReference type="ARBA" id="ARBA00024074"/>
    </source>
</evidence>
<dbReference type="InterPro" id="IPR013149">
    <property type="entry name" value="ADH-like_C"/>
</dbReference>